<dbReference type="AlphaFoldDB" id="A0A937G4U5"/>
<name>A0A937G4U5_9BACT</name>
<protein>
    <recommendedName>
        <fullName evidence="3">Lipoprotein</fullName>
    </recommendedName>
</protein>
<dbReference type="Proteomes" id="UP000614216">
    <property type="component" value="Unassembled WGS sequence"/>
</dbReference>
<organism evidence="1 2">
    <name type="scientific">Fulvivirga marina</name>
    <dbReference type="NCBI Taxonomy" id="2494733"/>
    <lineage>
        <taxon>Bacteria</taxon>
        <taxon>Pseudomonadati</taxon>
        <taxon>Bacteroidota</taxon>
        <taxon>Cytophagia</taxon>
        <taxon>Cytophagales</taxon>
        <taxon>Fulvivirgaceae</taxon>
        <taxon>Fulvivirga</taxon>
    </lineage>
</organism>
<dbReference type="RefSeq" id="WP_202859557.1">
    <property type="nucleotide sequence ID" value="NZ_JAEUGD010000068.1"/>
</dbReference>
<proteinExistence type="predicted"/>
<keyword evidence="2" id="KW-1185">Reference proteome</keyword>
<dbReference type="EMBL" id="JAEUGD010000068">
    <property type="protein sequence ID" value="MBL6450015.1"/>
    <property type="molecule type" value="Genomic_DNA"/>
</dbReference>
<gene>
    <name evidence="1" type="ORF">JMN32_27120</name>
</gene>
<evidence type="ECO:0000313" key="1">
    <source>
        <dbReference type="EMBL" id="MBL6450015.1"/>
    </source>
</evidence>
<evidence type="ECO:0000313" key="2">
    <source>
        <dbReference type="Proteomes" id="UP000614216"/>
    </source>
</evidence>
<dbReference type="PROSITE" id="PS51257">
    <property type="entry name" value="PROKAR_LIPOPROTEIN"/>
    <property type="match status" value="1"/>
</dbReference>
<dbReference type="InterPro" id="IPR046144">
    <property type="entry name" value="DUF6146"/>
</dbReference>
<dbReference type="Pfam" id="PF19643">
    <property type="entry name" value="DUF6146"/>
    <property type="match status" value="1"/>
</dbReference>
<accession>A0A937G4U5</accession>
<reference evidence="1" key="1">
    <citation type="submission" date="2021-01" db="EMBL/GenBank/DDBJ databases">
        <title>Fulvivirga kasyanovii gen. nov., sp nov., a novel member of the phylum Bacteroidetes isolated from seawater in a mussel farm.</title>
        <authorList>
            <person name="Zhao L.-H."/>
            <person name="Wang Z.-J."/>
        </authorList>
    </citation>
    <scope>NUCLEOTIDE SEQUENCE</scope>
    <source>
        <strain evidence="1">29W222</strain>
    </source>
</reference>
<comment type="caution">
    <text evidence="1">The sequence shown here is derived from an EMBL/GenBank/DDBJ whole genome shotgun (WGS) entry which is preliminary data.</text>
</comment>
<sequence>MRLLTLTLAIFIISGCKSYQSTSTKSQGSNILSKAQNQDEYELTIIDPGFDRWFSVNRKPVNYHTLSFYEQQNARYVRAWNEKVGQQGHYNTVNYPFENRINYDSSIDYGLELNYMLYNYFQYIENTVGNRYNFPY</sequence>
<evidence type="ECO:0008006" key="3">
    <source>
        <dbReference type="Google" id="ProtNLM"/>
    </source>
</evidence>